<feature type="domain" description="Squalene cyclase C-terminal" evidence="5">
    <location>
        <begin position="297"/>
        <end position="611"/>
    </location>
</feature>
<dbReference type="Pfam" id="PF13243">
    <property type="entry name" value="SQHop_cyclase_C"/>
    <property type="match status" value="1"/>
</dbReference>
<feature type="domain" description="Squalene cyclase N-terminal" evidence="6">
    <location>
        <begin position="11"/>
        <end position="285"/>
    </location>
</feature>
<dbReference type="InterPro" id="IPR008930">
    <property type="entry name" value="Terpenoid_cyclase/PrenylTrfase"/>
</dbReference>
<dbReference type="SUPFAM" id="SSF48239">
    <property type="entry name" value="Terpenoid cyclases/Protein prenyltransferases"/>
    <property type="match status" value="2"/>
</dbReference>
<evidence type="ECO:0000256" key="3">
    <source>
        <dbReference type="ARBA" id="ARBA00022737"/>
    </source>
</evidence>
<keyword evidence="3" id="KW-0677">Repeat</keyword>
<dbReference type="InterPro" id="IPR032696">
    <property type="entry name" value="SQ_cyclase_C"/>
</dbReference>
<proteinExistence type="inferred from homology"/>
<dbReference type="PANTHER" id="PTHR11764">
    <property type="entry name" value="TERPENE CYCLASE/MUTASE FAMILY MEMBER"/>
    <property type="match status" value="1"/>
</dbReference>
<reference evidence="7" key="1">
    <citation type="submission" date="2021-09" db="EMBL/GenBank/DDBJ databases">
        <title>Genome analysis of Fictibacillus sp. KIGAM418 isolated from marine sediment.</title>
        <authorList>
            <person name="Seo M.-J."/>
            <person name="Cho E.-S."/>
            <person name="Hwang C.Y."/>
        </authorList>
    </citation>
    <scope>NUCLEOTIDE SEQUENCE</scope>
    <source>
        <strain evidence="7">KIGAM418</strain>
    </source>
</reference>
<dbReference type="GO" id="GO:0016104">
    <property type="term" value="P:triterpenoid biosynthetic process"/>
    <property type="evidence" value="ECO:0007669"/>
    <property type="project" value="InterPro"/>
</dbReference>
<keyword evidence="4" id="KW-0413">Isomerase</keyword>
<dbReference type="Gene3D" id="1.50.10.20">
    <property type="match status" value="2"/>
</dbReference>
<evidence type="ECO:0000256" key="2">
    <source>
        <dbReference type="ARBA" id="ARBA00009755"/>
    </source>
</evidence>
<gene>
    <name evidence="7" type="ORF">LCY76_11465</name>
</gene>
<organism evidence="7 8">
    <name type="scientific">Fictibacillus marinisediminis</name>
    <dbReference type="NCBI Taxonomy" id="2878389"/>
    <lineage>
        <taxon>Bacteria</taxon>
        <taxon>Bacillati</taxon>
        <taxon>Bacillota</taxon>
        <taxon>Bacilli</taxon>
        <taxon>Bacillales</taxon>
        <taxon>Fictibacillaceae</taxon>
        <taxon>Fictibacillus</taxon>
    </lineage>
</organism>
<evidence type="ECO:0000259" key="6">
    <source>
        <dbReference type="Pfam" id="PF13249"/>
    </source>
</evidence>
<dbReference type="GO" id="GO:0005811">
    <property type="term" value="C:lipid droplet"/>
    <property type="evidence" value="ECO:0007669"/>
    <property type="project" value="InterPro"/>
</dbReference>
<dbReference type="GO" id="GO:0016866">
    <property type="term" value="F:intramolecular transferase activity"/>
    <property type="evidence" value="ECO:0007669"/>
    <property type="project" value="InterPro"/>
</dbReference>
<evidence type="ECO:0000313" key="8">
    <source>
        <dbReference type="Proteomes" id="UP001139011"/>
    </source>
</evidence>
<keyword evidence="8" id="KW-1185">Reference proteome</keyword>
<name>A0A9X1XD46_9BACL</name>
<dbReference type="NCBIfam" id="TIGR01787">
    <property type="entry name" value="squalene_cyclas"/>
    <property type="match status" value="1"/>
</dbReference>
<dbReference type="InterPro" id="IPR002365">
    <property type="entry name" value="Terpene_synthase_CS"/>
</dbReference>
<protein>
    <submittedName>
        <fullName evidence="7">Squalene--hopene cyclase</fullName>
    </submittedName>
</protein>
<dbReference type="PANTHER" id="PTHR11764:SF20">
    <property type="entry name" value="LANOSTEROL SYNTHASE"/>
    <property type="match status" value="1"/>
</dbReference>
<dbReference type="PROSITE" id="PS01074">
    <property type="entry name" value="TERPENE_SYNTHASES"/>
    <property type="match status" value="1"/>
</dbReference>
<dbReference type="InterPro" id="IPR032697">
    <property type="entry name" value="SQ_cyclase_N"/>
</dbReference>
<dbReference type="SFLD" id="SFLDG01016">
    <property type="entry name" value="Prenyltransferase_Like_2"/>
    <property type="match status" value="1"/>
</dbReference>
<comment type="similarity">
    <text evidence="2">Belongs to the terpene cyclase/mutase family.</text>
</comment>
<dbReference type="InterPro" id="IPR018333">
    <property type="entry name" value="Squalene_cyclase"/>
</dbReference>
<evidence type="ECO:0000259" key="5">
    <source>
        <dbReference type="Pfam" id="PF13243"/>
    </source>
</evidence>
<dbReference type="AlphaFoldDB" id="A0A9X1XD46"/>
<sequence>MLDLEKIRNEIERRCHDLLSFQQADGSFRFCFENPVTTDAYLLVLLVLWEWNDEPLKRKLAERILSKQELDGTWKVYPDEKEGNLSVTIEAYVALCYAGYLNIDSPRMKMAKEFILHHGGLKKASLLTRAFLSVNGVIPWPRIPFDPGLLIDPPSLSPIQFYDMSSYARVHFVPLIAAMRNDFFIFHPCSQQLSALTGDRNHEYYWPELENDSVIRFFSGLEDPSDSVHKKLERYMLDRIEKDGTLLSYASSTFYMIYGLLSLGYPKHSQIILQAIHGIISLLCNNGTHFFVQNSPSAVWDTSLLLYSLIEAGISPANHHIQKGVHFLLEQQHTKKGDWQVHCKETAPGGWGFSETNSIHPDTDDTQAALRSISIQAAFSPLTFHSWQEGITWLLAMQNDDGGWPAFEKNTNKEWLGLLPVKNASDALIDPSNPDITGRVLEFLGSYTTLTLKDPAVSRAVNWLKSHQGSDGSWYGRWGVCYIYGTWAAVTGLASVGMQVNREKCLIKAARWLESIQNTDGSWGESCYSDEAKRYVPLGYGTVVQTAWAIDALTSMSPQPTTAIANGVNYLLSSYHDTSALNYPTGSALPGFFYVLYHSYSRIWPLNALSHVFRKYFQSK</sequence>
<accession>A0A9X1XD46</accession>
<dbReference type="EMBL" id="JAIWJX010000002">
    <property type="protein sequence ID" value="MCK6257213.1"/>
    <property type="molecule type" value="Genomic_DNA"/>
</dbReference>
<evidence type="ECO:0000313" key="7">
    <source>
        <dbReference type="EMBL" id="MCK6257213.1"/>
    </source>
</evidence>
<evidence type="ECO:0000256" key="1">
    <source>
        <dbReference type="ARBA" id="ARBA00004999"/>
    </source>
</evidence>
<evidence type="ECO:0000256" key="4">
    <source>
        <dbReference type="ARBA" id="ARBA00023235"/>
    </source>
</evidence>
<dbReference type="RefSeq" id="WP_248252733.1">
    <property type="nucleotide sequence ID" value="NZ_JAIWJX010000002.1"/>
</dbReference>
<comment type="pathway">
    <text evidence="1">Secondary metabolite biosynthesis; hopanoid biosynthesis.</text>
</comment>
<dbReference type="Pfam" id="PF13249">
    <property type="entry name" value="SQHop_cyclase_N"/>
    <property type="match status" value="1"/>
</dbReference>
<dbReference type="Proteomes" id="UP001139011">
    <property type="component" value="Unassembled WGS sequence"/>
</dbReference>
<comment type="caution">
    <text evidence="7">The sequence shown here is derived from an EMBL/GenBank/DDBJ whole genome shotgun (WGS) entry which is preliminary data.</text>
</comment>